<dbReference type="SMART" id="SM01208">
    <property type="entry name" value="G5"/>
    <property type="match status" value="1"/>
</dbReference>
<dbReference type="PANTHER" id="PTHR35788">
    <property type="entry name" value="EXPORTED PROTEIN-RELATED"/>
    <property type="match status" value="1"/>
</dbReference>
<gene>
    <name evidence="3" type="ORF">AXX12_03365</name>
</gene>
<evidence type="ECO:0000313" key="4">
    <source>
        <dbReference type="Proteomes" id="UP000076268"/>
    </source>
</evidence>
<dbReference type="STRING" id="1794912.AXX12_03365"/>
<dbReference type="InterPro" id="IPR052913">
    <property type="entry name" value="Glycopeptide_resist_protein"/>
</dbReference>
<dbReference type="InterPro" id="IPR011098">
    <property type="entry name" value="G5_dom"/>
</dbReference>
<protein>
    <recommendedName>
        <fullName evidence="2">G5 domain-containing protein</fullName>
    </recommendedName>
</protein>
<proteinExistence type="predicted"/>
<keyword evidence="4" id="KW-1185">Reference proteome</keyword>
<dbReference type="Pfam" id="PF04294">
    <property type="entry name" value="VanW"/>
    <property type="match status" value="1"/>
</dbReference>
<dbReference type="InterPro" id="IPR022029">
    <property type="entry name" value="YoaR-like_PG-bd"/>
</dbReference>
<dbReference type="RefSeq" id="WP_066239052.1">
    <property type="nucleotide sequence ID" value="NZ_LSGP01000013.1"/>
</dbReference>
<dbReference type="AlphaFoldDB" id="A0A154BTI3"/>
<keyword evidence="1" id="KW-0732">Signal</keyword>
<dbReference type="Proteomes" id="UP000076268">
    <property type="component" value="Unassembled WGS sequence"/>
</dbReference>
<dbReference type="Pfam" id="PF07501">
    <property type="entry name" value="G5"/>
    <property type="match status" value="1"/>
</dbReference>
<reference evidence="3 4" key="1">
    <citation type="submission" date="2016-02" db="EMBL/GenBank/DDBJ databases">
        <title>Anaerosporomusa subterraneum gen. nov., sp. nov., a spore-forming obligate anaerobe isolated from saprolite.</title>
        <authorList>
            <person name="Choi J.K."/>
            <person name="Shah M."/>
            <person name="Yee N."/>
        </authorList>
    </citation>
    <scope>NUCLEOTIDE SEQUENCE [LARGE SCALE GENOMIC DNA]</scope>
    <source>
        <strain evidence="3 4">RU4</strain>
    </source>
</reference>
<dbReference type="Gene3D" id="2.20.230.10">
    <property type="entry name" value="Resuscitation-promoting factor rpfb"/>
    <property type="match status" value="1"/>
</dbReference>
<dbReference type="Pfam" id="PF12229">
    <property type="entry name" value="PG_binding_4"/>
    <property type="match status" value="1"/>
</dbReference>
<dbReference type="InterPro" id="IPR007391">
    <property type="entry name" value="Vancomycin_resist_VanW"/>
</dbReference>
<feature type="domain" description="G5" evidence="2">
    <location>
        <begin position="363"/>
        <end position="442"/>
    </location>
</feature>
<name>A0A154BTI3_ANASB</name>
<organism evidence="3 4">
    <name type="scientific">Anaerosporomusa subterranea</name>
    <dbReference type="NCBI Taxonomy" id="1794912"/>
    <lineage>
        <taxon>Bacteria</taxon>
        <taxon>Bacillati</taxon>
        <taxon>Bacillota</taxon>
        <taxon>Negativicutes</taxon>
        <taxon>Acetonemataceae</taxon>
        <taxon>Anaerosporomusa</taxon>
    </lineage>
</organism>
<dbReference type="PROSITE" id="PS51109">
    <property type="entry name" value="G5"/>
    <property type="match status" value="1"/>
</dbReference>
<evidence type="ECO:0000259" key="2">
    <source>
        <dbReference type="PROSITE" id="PS51109"/>
    </source>
</evidence>
<accession>A0A154BTI3</accession>
<dbReference type="OrthoDB" id="9797191at2"/>
<sequence length="447" mass="49535">MRRLLKRIGLYLALLFALLGANIIAVDTALSHDQHIFPAVRVGETDISGLTIEDARTALSNSIPFNSTSLLITVEDKQWWIESKDIDLAFDEIGTAQVAYLQPRQGNLFHRFFALHSIHDVKPVLFFNEAKLATLLENLAKEFYIAAKPASIRHENDDDFVIIPGSKGRELDVNSLQAVKNAIFNSQPAVSLTTRDVVPAVSEEDLRHINYVLGEYRTEFNSAETARNQNIYLAANSLDATLLRPGQTLSFNASVGPRTEQRGYRKAPAYVNEEQLADDWGGGICQVSSTLYNAALLADLTIIERSPHFRPAGYVPIGLDATIDFDSKLDLKIKNPLPDSVYISIETKTNELIVKVLGKSLPDKPMVRIVTTDLTTVEPKTEYIQDPDLDPGVQITTQVGQKGFHVSTARIRSVKGQELNREPLADDTYNPVNKIVRVGAKTKGKSK</sequence>
<evidence type="ECO:0000256" key="1">
    <source>
        <dbReference type="ARBA" id="ARBA00022729"/>
    </source>
</evidence>
<comment type="caution">
    <text evidence="3">The sequence shown here is derived from an EMBL/GenBank/DDBJ whole genome shotgun (WGS) entry which is preliminary data.</text>
</comment>
<dbReference type="EMBL" id="LSGP01000013">
    <property type="protein sequence ID" value="KYZ77185.1"/>
    <property type="molecule type" value="Genomic_DNA"/>
</dbReference>
<evidence type="ECO:0000313" key="3">
    <source>
        <dbReference type="EMBL" id="KYZ77185.1"/>
    </source>
</evidence>
<dbReference type="PANTHER" id="PTHR35788:SF1">
    <property type="entry name" value="EXPORTED PROTEIN"/>
    <property type="match status" value="1"/>
</dbReference>